<accession>A0A395M7I3</accession>
<sequence>MDHFDPSMPVRGLECSICDCTDMEKSLAQIEDSALKGCQRCKLLGLSASAFQDYWSEDVQDNRGEVLVVVQRGLLSSSAAKVSIHWMSASNSQTRRLQLSISGQEEWDIPWPEFTIRNVPSSDPKSQQCLKFIKDQILSCASHENCGESRAAMFLNKSGNKIQNPTRLLKIVNHGSELSVLLTNTSDAKYTYTALSHCWGTQEQAKKIPTLDRDNLEQRLLAAMSVSSLTRTFQDAIELTASLGYEYIWIDSLCIIQGDQADWKKECGKMGEVYGGAYLVIAAAYAKDGNGGLFADRQAARRIEFKSSAGHAIKASVSAHRGEIDKHDIWKTGDQYWIAEDLPLFTRAWAFQERMLAKRIIHFTSSELVWECRSSATCECGDLSDGRTSWPQFGPRKTIKTKYQDVIDWGHNFERMEFWDDIAAQYSARDITKNSDRLPALASIAKQIDCCGMLGRYLCGIWEETLPHSLLWWSEFKDLKHFPRSDQQAITHFRPAVKCIPSWSWLSIEGRVSLWGRAATVHVEVTDIAFTLPGNDPYGESAEAAITLRGFTTLVVIYSSPQPNGSSAVIVVDPISRQEFSLDADTNPFEFSDSELWGVPFKALAFSSSGRGDLCCLILRQAPDRLDRYQRIGVAYLSETVFESASFDDIVMI</sequence>
<proteinExistence type="predicted"/>
<dbReference type="EMBL" id="PXXK01000505">
    <property type="protein sequence ID" value="RFN43818.1"/>
    <property type="molecule type" value="Genomic_DNA"/>
</dbReference>
<dbReference type="AlphaFoldDB" id="A0A395M7I3"/>
<reference evidence="2 3" key="1">
    <citation type="journal article" date="2018" name="PLoS Pathog.">
        <title>Evolution of structural diversity of trichothecenes, a family of toxins produced by plant pathogenic and entomopathogenic fungi.</title>
        <authorList>
            <person name="Proctor R.H."/>
            <person name="McCormick S.P."/>
            <person name="Kim H.S."/>
            <person name="Cardoza R.E."/>
            <person name="Stanley A.M."/>
            <person name="Lindo L."/>
            <person name="Kelly A."/>
            <person name="Brown D.W."/>
            <person name="Lee T."/>
            <person name="Vaughan M.M."/>
            <person name="Alexander N.J."/>
            <person name="Busman M."/>
            <person name="Gutierrez S."/>
        </authorList>
    </citation>
    <scope>NUCLEOTIDE SEQUENCE [LARGE SCALE GENOMIC DNA]</scope>
    <source>
        <strain evidence="2 3">NRRL 13405</strain>
    </source>
</reference>
<feature type="domain" description="Heterokaryon incompatibility" evidence="1">
    <location>
        <begin position="192"/>
        <end position="353"/>
    </location>
</feature>
<keyword evidence="3" id="KW-1185">Reference proteome</keyword>
<gene>
    <name evidence="2" type="ORF">FIE12Z_11947</name>
</gene>
<dbReference type="PANTHER" id="PTHR33112">
    <property type="entry name" value="DOMAIN PROTEIN, PUTATIVE-RELATED"/>
    <property type="match status" value="1"/>
</dbReference>
<evidence type="ECO:0000259" key="1">
    <source>
        <dbReference type="Pfam" id="PF06985"/>
    </source>
</evidence>
<organism evidence="2 3">
    <name type="scientific">Fusarium flagelliforme</name>
    <dbReference type="NCBI Taxonomy" id="2675880"/>
    <lineage>
        <taxon>Eukaryota</taxon>
        <taxon>Fungi</taxon>
        <taxon>Dikarya</taxon>
        <taxon>Ascomycota</taxon>
        <taxon>Pezizomycotina</taxon>
        <taxon>Sordariomycetes</taxon>
        <taxon>Hypocreomycetidae</taxon>
        <taxon>Hypocreales</taxon>
        <taxon>Nectriaceae</taxon>
        <taxon>Fusarium</taxon>
        <taxon>Fusarium incarnatum-equiseti species complex</taxon>
    </lineage>
</organism>
<evidence type="ECO:0000313" key="3">
    <source>
        <dbReference type="Proteomes" id="UP000265631"/>
    </source>
</evidence>
<dbReference type="Pfam" id="PF06985">
    <property type="entry name" value="HET"/>
    <property type="match status" value="1"/>
</dbReference>
<protein>
    <recommendedName>
        <fullName evidence="1">Heterokaryon incompatibility domain-containing protein</fullName>
    </recommendedName>
</protein>
<comment type="caution">
    <text evidence="2">The sequence shown here is derived from an EMBL/GenBank/DDBJ whole genome shotgun (WGS) entry which is preliminary data.</text>
</comment>
<dbReference type="PANTHER" id="PTHR33112:SF16">
    <property type="entry name" value="HETEROKARYON INCOMPATIBILITY DOMAIN-CONTAINING PROTEIN"/>
    <property type="match status" value="1"/>
</dbReference>
<name>A0A395M7I3_9HYPO</name>
<dbReference type="InterPro" id="IPR010730">
    <property type="entry name" value="HET"/>
</dbReference>
<dbReference type="Proteomes" id="UP000265631">
    <property type="component" value="Unassembled WGS sequence"/>
</dbReference>
<evidence type="ECO:0000313" key="2">
    <source>
        <dbReference type="EMBL" id="RFN43818.1"/>
    </source>
</evidence>